<reference evidence="1 2" key="1">
    <citation type="journal article" date="2024" name="Plant Biotechnol. J.">
        <title>Genome and CRISPR/Cas9 system of a widespread forest tree (Populus alba) in the world.</title>
        <authorList>
            <person name="Liu Y.J."/>
            <person name="Jiang P.F."/>
            <person name="Han X.M."/>
            <person name="Li X.Y."/>
            <person name="Wang H.M."/>
            <person name="Wang Y.J."/>
            <person name="Wang X.X."/>
            <person name="Zeng Q.Y."/>
        </authorList>
    </citation>
    <scope>NUCLEOTIDE SEQUENCE [LARGE SCALE GENOMIC DNA]</scope>
    <source>
        <strain evidence="2">cv. PAL-ZL1</strain>
    </source>
</reference>
<proteinExistence type="predicted"/>
<organism evidence="1 2">
    <name type="scientific">Populus alba</name>
    <name type="common">White poplar</name>
    <dbReference type="NCBI Taxonomy" id="43335"/>
    <lineage>
        <taxon>Eukaryota</taxon>
        <taxon>Viridiplantae</taxon>
        <taxon>Streptophyta</taxon>
        <taxon>Embryophyta</taxon>
        <taxon>Tracheophyta</taxon>
        <taxon>Spermatophyta</taxon>
        <taxon>Magnoliopsida</taxon>
        <taxon>eudicotyledons</taxon>
        <taxon>Gunneridae</taxon>
        <taxon>Pentapetalae</taxon>
        <taxon>rosids</taxon>
        <taxon>fabids</taxon>
        <taxon>Malpighiales</taxon>
        <taxon>Salicaceae</taxon>
        <taxon>Saliceae</taxon>
        <taxon>Populus</taxon>
    </lineage>
</organism>
<name>A0ACC4CD24_POPAL</name>
<sequence length="69" mass="7230">MRGNIQNKRGKVSVDDGGAFLYWVSGFDVWVCCSQKGPLRVGLGVSVSIGVIVGSSRQNRGGGVDFAGK</sequence>
<accession>A0ACC4CD24</accession>
<comment type="caution">
    <text evidence="1">The sequence shown here is derived from an EMBL/GenBank/DDBJ whole genome shotgun (WGS) entry which is preliminary data.</text>
</comment>
<evidence type="ECO:0000313" key="1">
    <source>
        <dbReference type="EMBL" id="KAL3592533.1"/>
    </source>
</evidence>
<protein>
    <submittedName>
        <fullName evidence="1">Uncharacterized protein</fullName>
    </submittedName>
</protein>
<evidence type="ECO:0000313" key="2">
    <source>
        <dbReference type="Proteomes" id="UP000309997"/>
    </source>
</evidence>
<dbReference type="EMBL" id="RCHU02000005">
    <property type="protein sequence ID" value="KAL3592533.1"/>
    <property type="molecule type" value="Genomic_DNA"/>
</dbReference>
<gene>
    <name evidence="1" type="ORF">D5086_011173</name>
</gene>
<dbReference type="Proteomes" id="UP000309997">
    <property type="component" value="Unassembled WGS sequence"/>
</dbReference>
<keyword evidence="2" id="KW-1185">Reference proteome</keyword>